<dbReference type="GeneID" id="111022134"/>
<evidence type="ECO:0000313" key="3">
    <source>
        <dbReference type="Proteomes" id="UP000504603"/>
    </source>
</evidence>
<evidence type="ECO:0000259" key="2">
    <source>
        <dbReference type="Pfam" id="PF14111"/>
    </source>
</evidence>
<reference evidence="4" key="1">
    <citation type="submission" date="2025-08" db="UniProtKB">
        <authorList>
            <consortium name="RefSeq"/>
        </authorList>
    </citation>
    <scope>IDENTIFICATION</scope>
    <source>
        <strain evidence="4">OHB3-1</strain>
    </source>
</reference>
<dbReference type="Pfam" id="PF14111">
    <property type="entry name" value="DUF4283"/>
    <property type="match status" value="1"/>
</dbReference>
<dbReference type="InterPro" id="IPR002156">
    <property type="entry name" value="RNaseH_domain"/>
</dbReference>
<dbReference type="InterPro" id="IPR036397">
    <property type="entry name" value="RNaseH_sf"/>
</dbReference>
<dbReference type="InterPro" id="IPR012337">
    <property type="entry name" value="RNaseH-like_sf"/>
</dbReference>
<dbReference type="AlphaFoldDB" id="A0A6J1DQC9"/>
<dbReference type="InterPro" id="IPR053151">
    <property type="entry name" value="RNase_H-like"/>
</dbReference>
<dbReference type="SUPFAM" id="SSF53098">
    <property type="entry name" value="Ribonuclease H-like"/>
    <property type="match status" value="1"/>
</dbReference>
<sequence length="319" mass="37499">MADELLSQLVERLKLTKEEKGEIFDMGEGEIFDMGEDEIEDYDKQAQFSLVCKLLTLKNIPGEVFKNMMPRIWANVNVKIESVGKNLFLCKFKTVRDKSKILNNGPWFFDKSMVMLEEPRANCNFNELEFRTNWTTKEYWEWLMDKAGEEERRRSMIIACQIWEMRNKSIFKGVHSETRDIQLAIDRYIINSAGQDTNLKRKSKDFHPIRRIGDNTRARWKPPTSNSWKLNTDAAWRADTNTDGIGWILRDEKGEVIKTGCRIIRAERNITYLEVMAICEGLRAIRQEHCRPIHLESDSLEAIHLLHRHVKIKLKLFGF</sequence>
<evidence type="ECO:0000259" key="1">
    <source>
        <dbReference type="Pfam" id="PF13456"/>
    </source>
</evidence>
<dbReference type="Proteomes" id="UP000504603">
    <property type="component" value="Unplaced"/>
</dbReference>
<dbReference type="GO" id="GO:0004523">
    <property type="term" value="F:RNA-DNA hybrid ribonuclease activity"/>
    <property type="evidence" value="ECO:0007669"/>
    <property type="project" value="InterPro"/>
</dbReference>
<dbReference type="RefSeq" id="XP_022154991.1">
    <property type="nucleotide sequence ID" value="XM_022299299.1"/>
</dbReference>
<feature type="domain" description="RNase H type-1" evidence="1">
    <location>
        <begin position="231"/>
        <end position="311"/>
    </location>
</feature>
<dbReference type="PANTHER" id="PTHR47723:SF24">
    <property type="entry name" value="RNASE H TYPE-1 DOMAIN-CONTAINING PROTEIN"/>
    <property type="match status" value="1"/>
</dbReference>
<dbReference type="GO" id="GO:0003676">
    <property type="term" value="F:nucleic acid binding"/>
    <property type="evidence" value="ECO:0007669"/>
    <property type="project" value="InterPro"/>
</dbReference>
<accession>A0A6J1DQC9</accession>
<dbReference type="Pfam" id="PF13456">
    <property type="entry name" value="RVT_3"/>
    <property type="match status" value="1"/>
</dbReference>
<gene>
    <name evidence="4" type="primary">LOC111022134</name>
</gene>
<dbReference type="InterPro" id="IPR044730">
    <property type="entry name" value="RNase_H-like_dom_plant"/>
</dbReference>
<dbReference type="InterPro" id="IPR025558">
    <property type="entry name" value="DUF4283"/>
</dbReference>
<keyword evidence="3" id="KW-1185">Reference proteome</keyword>
<evidence type="ECO:0000313" key="4">
    <source>
        <dbReference type="RefSeq" id="XP_022154991.1"/>
    </source>
</evidence>
<organism evidence="3 4">
    <name type="scientific">Momordica charantia</name>
    <name type="common">Bitter gourd</name>
    <name type="synonym">Balsam pear</name>
    <dbReference type="NCBI Taxonomy" id="3673"/>
    <lineage>
        <taxon>Eukaryota</taxon>
        <taxon>Viridiplantae</taxon>
        <taxon>Streptophyta</taxon>
        <taxon>Embryophyta</taxon>
        <taxon>Tracheophyta</taxon>
        <taxon>Spermatophyta</taxon>
        <taxon>Magnoliopsida</taxon>
        <taxon>eudicotyledons</taxon>
        <taxon>Gunneridae</taxon>
        <taxon>Pentapetalae</taxon>
        <taxon>rosids</taxon>
        <taxon>fabids</taxon>
        <taxon>Cucurbitales</taxon>
        <taxon>Cucurbitaceae</taxon>
        <taxon>Momordiceae</taxon>
        <taxon>Momordica</taxon>
    </lineage>
</organism>
<proteinExistence type="predicted"/>
<dbReference type="PANTHER" id="PTHR47723">
    <property type="entry name" value="OS05G0353850 PROTEIN"/>
    <property type="match status" value="1"/>
</dbReference>
<dbReference type="Gene3D" id="3.30.420.10">
    <property type="entry name" value="Ribonuclease H-like superfamily/Ribonuclease H"/>
    <property type="match status" value="1"/>
</dbReference>
<dbReference type="CDD" id="cd06222">
    <property type="entry name" value="RNase_H_like"/>
    <property type="match status" value="1"/>
</dbReference>
<name>A0A6J1DQC9_MOMCH</name>
<protein>
    <submittedName>
        <fullName evidence="4">Uncharacterized protein LOC111022134 isoform X2</fullName>
    </submittedName>
</protein>
<feature type="domain" description="DUF4283" evidence="2">
    <location>
        <begin position="46"/>
        <end position="118"/>
    </location>
</feature>